<protein>
    <submittedName>
        <fullName evidence="5">Uncharacterized protein</fullName>
    </submittedName>
</protein>
<evidence type="ECO:0000256" key="3">
    <source>
        <dbReference type="ARBA" id="ARBA00023274"/>
    </source>
</evidence>
<keyword evidence="2" id="KW-0689">Ribosomal protein</keyword>
<gene>
    <name evidence="5" type="ORF">CEUSTIGMA_g5884.t1</name>
</gene>
<dbReference type="PANTHER" id="PTHR14503:SF4">
    <property type="entry name" value="LARGE RIBOSOMAL SUBUNIT PROTEIN BL34M"/>
    <property type="match status" value="1"/>
</dbReference>
<dbReference type="Proteomes" id="UP000232323">
    <property type="component" value="Unassembled WGS sequence"/>
</dbReference>
<dbReference type="GO" id="GO:0003735">
    <property type="term" value="F:structural constituent of ribosome"/>
    <property type="evidence" value="ECO:0007669"/>
    <property type="project" value="InterPro"/>
</dbReference>
<evidence type="ECO:0000256" key="4">
    <source>
        <dbReference type="SAM" id="MobiDB-lite"/>
    </source>
</evidence>
<dbReference type="GO" id="GO:0005762">
    <property type="term" value="C:mitochondrial large ribosomal subunit"/>
    <property type="evidence" value="ECO:0007669"/>
    <property type="project" value="TreeGrafter"/>
</dbReference>
<evidence type="ECO:0000313" key="6">
    <source>
        <dbReference type="Proteomes" id="UP000232323"/>
    </source>
</evidence>
<feature type="region of interest" description="Disordered" evidence="4">
    <location>
        <begin position="121"/>
        <end position="140"/>
    </location>
</feature>
<evidence type="ECO:0000256" key="1">
    <source>
        <dbReference type="ARBA" id="ARBA00010111"/>
    </source>
</evidence>
<dbReference type="Pfam" id="PF00468">
    <property type="entry name" value="Ribosomal_L34"/>
    <property type="match status" value="1"/>
</dbReference>
<name>A0A250X5U1_9CHLO</name>
<reference evidence="5 6" key="1">
    <citation type="submission" date="2017-08" db="EMBL/GenBank/DDBJ databases">
        <title>Acidophilic green algal genome provides insights into adaptation to an acidic environment.</title>
        <authorList>
            <person name="Hirooka S."/>
            <person name="Hirose Y."/>
            <person name="Kanesaki Y."/>
            <person name="Higuchi S."/>
            <person name="Fujiwara T."/>
            <person name="Onuma R."/>
            <person name="Era A."/>
            <person name="Ohbayashi R."/>
            <person name="Uzuka A."/>
            <person name="Nozaki H."/>
            <person name="Yoshikawa H."/>
            <person name="Miyagishima S.Y."/>
        </authorList>
    </citation>
    <scope>NUCLEOTIDE SEQUENCE [LARGE SCALE GENOMIC DNA]</scope>
    <source>
        <strain evidence="5 6">NIES-2499</strain>
    </source>
</reference>
<dbReference type="EMBL" id="BEGY01000032">
    <property type="protein sequence ID" value="GAX78443.1"/>
    <property type="molecule type" value="Genomic_DNA"/>
</dbReference>
<evidence type="ECO:0000256" key="2">
    <source>
        <dbReference type="ARBA" id="ARBA00022980"/>
    </source>
</evidence>
<dbReference type="GO" id="GO:0006412">
    <property type="term" value="P:translation"/>
    <property type="evidence" value="ECO:0007669"/>
    <property type="project" value="InterPro"/>
</dbReference>
<comment type="similarity">
    <text evidence="1">Belongs to the bacterial ribosomal protein bL34 family.</text>
</comment>
<keyword evidence="3" id="KW-0687">Ribonucleoprotein</keyword>
<dbReference type="InterPro" id="IPR000271">
    <property type="entry name" value="Ribosomal_bL34"/>
</dbReference>
<sequence>MLNGCLVSSNLLKAAEQTSGKNTRNVDISHDVDEAKFWSQLIMRSGVGLGRHKISLNASHLFLKQLNLQAQTRSGLTIALFEEAPINIQDICSPSVSLLAPAWDHSNDSNSDVPPVVECGKRGDTYQPNRRKRVNSHGLDKRLSTPGGRLTLLRRIFGKKRFKLTVDCFV</sequence>
<comment type="caution">
    <text evidence="5">The sequence shown here is derived from an EMBL/GenBank/DDBJ whole genome shotgun (WGS) entry which is preliminary data.</text>
</comment>
<accession>A0A250X5U1</accession>
<dbReference type="OrthoDB" id="431691at2759"/>
<evidence type="ECO:0000313" key="5">
    <source>
        <dbReference type="EMBL" id="GAX78443.1"/>
    </source>
</evidence>
<keyword evidence="6" id="KW-1185">Reference proteome</keyword>
<dbReference type="PANTHER" id="PTHR14503">
    <property type="entry name" value="MITOCHONDRIAL RIBOSOMAL PROTEIN 34 FAMILY MEMBER"/>
    <property type="match status" value="1"/>
</dbReference>
<dbReference type="AlphaFoldDB" id="A0A250X5U1"/>
<dbReference type="Gene3D" id="1.10.287.3980">
    <property type="match status" value="1"/>
</dbReference>
<organism evidence="5 6">
    <name type="scientific">Chlamydomonas eustigma</name>
    <dbReference type="NCBI Taxonomy" id="1157962"/>
    <lineage>
        <taxon>Eukaryota</taxon>
        <taxon>Viridiplantae</taxon>
        <taxon>Chlorophyta</taxon>
        <taxon>core chlorophytes</taxon>
        <taxon>Chlorophyceae</taxon>
        <taxon>CS clade</taxon>
        <taxon>Chlamydomonadales</taxon>
        <taxon>Chlamydomonadaceae</taxon>
        <taxon>Chlamydomonas</taxon>
    </lineage>
</organism>
<proteinExistence type="inferred from homology"/>